<evidence type="ECO:0000313" key="10">
    <source>
        <dbReference type="Proteomes" id="UP001224781"/>
    </source>
</evidence>
<dbReference type="InterPro" id="IPR000086">
    <property type="entry name" value="NUDIX_hydrolase_dom"/>
</dbReference>
<reference evidence="9 10" key="1">
    <citation type="submission" date="2023-07" db="EMBL/GenBank/DDBJ databases">
        <title>Functional and genomic diversity of the sorghum phyllosphere microbiome.</title>
        <authorList>
            <person name="Shade A."/>
        </authorList>
    </citation>
    <scope>NUCLEOTIDE SEQUENCE [LARGE SCALE GENOMIC DNA]</scope>
    <source>
        <strain evidence="9 10">SORGH_AS_1126</strain>
    </source>
</reference>
<protein>
    <submittedName>
        <fullName evidence="9">8-oxo-dGTP pyrophosphatase MutT (NUDIX family)</fullName>
    </submittedName>
</protein>
<name>A0ABU0ULF3_9HYPH</name>
<keyword evidence="10" id="KW-1185">Reference proteome</keyword>
<dbReference type="InterPro" id="IPR015797">
    <property type="entry name" value="NUDIX_hydrolase-like_dom_sf"/>
</dbReference>
<evidence type="ECO:0000259" key="8">
    <source>
        <dbReference type="PROSITE" id="PS51462"/>
    </source>
</evidence>
<organism evidence="9 10">
    <name type="scientific">Agrobacterium larrymoorei</name>
    <dbReference type="NCBI Taxonomy" id="160699"/>
    <lineage>
        <taxon>Bacteria</taxon>
        <taxon>Pseudomonadati</taxon>
        <taxon>Pseudomonadota</taxon>
        <taxon>Alphaproteobacteria</taxon>
        <taxon>Hyphomicrobiales</taxon>
        <taxon>Rhizobiaceae</taxon>
        <taxon>Rhizobium/Agrobacterium group</taxon>
        <taxon>Agrobacterium</taxon>
    </lineage>
</organism>
<evidence type="ECO:0000256" key="6">
    <source>
        <dbReference type="ARBA" id="ARBA00023211"/>
    </source>
</evidence>
<keyword evidence="4" id="KW-0378">Hydrolase</keyword>
<keyword evidence="6" id="KW-0464">Manganese</keyword>
<sequence>MASAMSPKRRRSTDRPTDRRPTALPAESQTEKSPYLRPRDAACLILVDRTDGSPRVLVGKRSSGHVFMPDVYVFPGGRRDPRDHALPFCADLNPLVIDKLRRSASRAMTVAGARALALAAVRELQEETGLCFGTGCEQQGPDLSALRYVARAITPPGRVRRFDTRFFLCFTDDVGIEPANIEDSAELQNLQWLDIRDSSGVNMAAITRMVLEDVTNFMIGDQPLQFESRVRLYFERRGTFIRGFL</sequence>
<evidence type="ECO:0000313" key="9">
    <source>
        <dbReference type="EMBL" id="MDQ1185786.1"/>
    </source>
</evidence>
<evidence type="ECO:0000256" key="5">
    <source>
        <dbReference type="ARBA" id="ARBA00022842"/>
    </source>
</evidence>
<dbReference type="PANTHER" id="PTHR12318">
    <property type="entry name" value="TESTOSTERONE-REGULATED PROTEIN RP2"/>
    <property type="match status" value="1"/>
</dbReference>
<comment type="cofactor">
    <cofactor evidence="1">
        <name>Mn(2+)</name>
        <dbReference type="ChEBI" id="CHEBI:29035"/>
    </cofactor>
</comment>
<feature type="domain" description="Nudix hydrolase" evidence="8">
    <location>
        <begin position="38"/>
        <end position="216"/>
    </location>
</feature>
<dbReference type="Gene3D" id="3.90.79.10">
    <property type="entry name" value="Nucleoside Triphosphate Pyrophosphohydrolase"/>
    <property type="match status" value="2"/>
</dbReference>
<feature type="region of interest" description="Disordered" evidence="7">
    <location>
        <begin position="1"/>
        <end position="35"/>
    </location>
</feature>
<proteinExistence type="predicted"/>
<dbReference type="Proteomes" id="UP001224781">
    <property type="component" value="Unassembled WGS sequence"/>
</dbReference>
<dbReference type="SUPFAM" id="SSF55811">
    <property type="entry name" value="Nudix"/>
    <property type="match status" value="1"/>
</dbReference>
<evidence type="ECO:0000256" key="7">
    <source>
        <dbReference type="SAM" id="MobiDB-lite"/>
    </source>
</evidence>
<evidence type="ECO:0000256" key="2">
    <source>
        <dbReference type="ARBA" id="ARBA00001946"/>
    </source>
</evidence>
<evidence type="ECO:0000256" key="1">
    <source>
        <dbReference type="ARBA" id="ARBA00001936"/>
    </source>
</evidence>
<accession>A0ABU0ULF3</accession>
<dbReference type="InterPro" id="IPR039121">
    <property type="entry name" value="NUDT19"/>
</dbReference>
<keyword evidence="3" id="KW-0479">Metal-binding</keyword>
<comment type="caution">
    <text evidence="9">The sequence shown here is derived from an EMBL/GenBank/DDBJ whole genome shotgun (WGS) entry which is preliminary data.</text>
</comment>
<dbReference type="PROSITE" id="PS51462">
    <property type="entry name" value="NUDIX"/>
    <property type="match status" value="1"/>
</dbReference>
<keyword evidence="5" id="KW-0460">Magnesium</keyword>
<dbReference type="EMBL" id="JAUTBL010000002">
    <property type="protein sequence ID" value="MDQ1185786.1"/>
    <property type="molecule type" value="Genomic_DNA"/>
</dbReference>
<evidence type="ECO:0000256" key="4">
    <source>
        <dbReference type="ARBA" id="ARBA00022801"/>
    </source>
</evidence>
<dbReference type="CDD" id="cd18870">
    <property type="entry name" value="NUDIX_AcylCoAdiphos_Nudt19"/>
    <property type="match status" value="1"/>
</dbReference>
<dbReference type="PANTHER" id="PTHR12318:SF0">
    <property type="entry name" value="ACYL-COENZYME A DIPHOSPHATASE NUDT19"/>
    <property type="match status" value="1"/>
</dbReference>
<comment type="cofactor">
    <cofactor evidence="2">
        <name>Mg(2+)</name>
        <dbReference type="ChEBI" id="CHEBI:18420"/>
    </cofactor>
</comment>
<evidence type="ECO:0000256" key="3">
    <source>
        <dbReference type="ARBA" id="ARBA00022723"/>
    </source>
</evidence>
<gene>
    <name evidence="9" type="ORF">QE408_002929</name>
</gene>